<proteinExistence type="predicted"/>
<protein>
    <submittedName>
        <fullName evidence="1">Abortive phage resistance protein</fullName>
    </submittedName>
</protein>
<name>A0A1Y1QBH5_9GAMM</name>
<reference evidence="1 2" key="1">
    <citation type="submission" date="2017-01" db="EMBL/GenBank/DDBJ databases">
        <title>Novel large sulfur bacteria in the metagenomes of groundwater-fed chemosynthetic microbial mats in the Lake Huron basin.</title>
        <authorList>
            <person name="Sharrar A.M."/>
            <person name="Flood B.E."/>
            <person name="Bailey J.V."/>
            <person name="Jones D.S."/>
            <person name="Biddanda B."/>
            <person name="Ruberg S.A."/>
            <person name="Marcus D.N."/>
            <person name="Dick G.J."/>
        </authorList>
    </citation>
    <scope>NUCLEOTIDE SEQUENCE [LARGE SCALE GENOMIC DNA]</scope>
    <source>
        <strain evidence="1">A8</strain>
    </source>
</reference>
<feature type="non-terminal residue" evidence="1">
    <location>
        <position position="119"/>
    </location>
</feature>
<evidence type="ECO:0000313" key="1">
    <source>
        <dbReference type="EMBL" id="OQX01832.1"/>
    </source>
</evidence>
<accession>A0A1Y1QBH5</accession>
<dbReference type="Proteomes" id="UP000192491">
    <property type="component" value="Unassembled WGS sequence"/>
</dbReference>
<sequence>MNINASIVDQRLTGILKEHVGLLEPIVGKDESKQRSLAFVLLCVSTALELPLDAAAELLTEGGNDVGVDALHFSDVDDGEFTVTLFQGKYKHKDLQGTANFPENGVKHALQTVATLFDP</sequence>
<dbReference type="AlphaFoldDB" id="A0A1Y1QBH5"/>
<organism evidence="1 2">
    <name type="scientific">Thiothrix lacustris</name>
    <dbReference type="NCBI Taxonomy" id="525917"/>
    <lineage>
        <taxon>Bacteria</taxon>
        <taxon>Pseudomonadati</taxon>
        <taxon>Pseudomonadota</taxon>
        <taxon>Gammaproteobacteria</taxon>
        <taxon>Thiotrichales</taxon>
        <taxon>Thiotrichaceae</taxon>
        <taxon>Thiothrix</taxon>
    </lineage>
</organism>
<evidence type="ECO:0000313" key="2">
    <source>
        <dbReference type="Proteomes" id="UP000192491"/>
    </source>
</evidence>
<dbReference type="EMBL" id="MTEJ01000540">
    <property type="protein sequence ID" value="OQX01832.1"/>
    <property type="molecule type" value="Genomic_DNA"/>
</dbReference>
<gene>
    <name evidence="1" type="ORF">BWK73_44730</name>
</gene>
<comment type="caution">
    <text evidence="1">The sequence shown here is derived from an EMBL/GenBank/DDBJ whole genome shotgun (WGS) entry which is preliminary data.</text>
</comment>